<dbReference type="Pfam" id="PF13520">
    <property type="entry name" value="AA_permease_2"/>
    <property type="match status" value="1"/>
</dbReference>
<protein>
    <submittedName>
        <fullName evidence="8">Amino acid permease</fullName>
    </submittedName>
</protein>
<dbReference type="AlphaFoldDB" id="A0A2A4X2Y7"/>
<evidence type="ECO:0000256" key="6">
    <source>
        <dbReference type="ARBA" id="ARBA00023136"/>
    </source>
</evidence>
<dbReference type="PIRSF" id="PIRSF006060">
    <property type="entry name" value="AA_transporter"/>
    <property type="match status" value="1"/>
</dbReference>
<feature type="transmembrane region" description="Helical" evidence="7">
    <location>
        <begin position="318"/>
        <end position="336"/>
    </location>
</feature>
<evidence type="ECO:0000256" key="7">
    <source>
        <dbReference type="SAM" id="Phobius"/>
    </source>
</evidence>
<proteinExistence type="predicted"/>
<feature type="transmembrane region" description="Helical" evidence="7">
    <location>
        <begin position="217"/>
        <end position="239"/>
    </location>
</feature>
<feature type="transmembrane region" description="Helical" evidence="7">
    <location>
        <begin position="342"/>
        <end position="368"/>
    </location>
</feature>
<dbReference type="PANTHER" id="PTHR42770">
    <property type="entry name" value="AMINO ACID TRANSPORTER-RELATED"/>
    <property type="match status" value="1"/>
</dbReference>
<feature type="transmembrane region" description="Helical" evidence="7">
    <location>
        <begin position="55"/>
        <end position="74"/>
    </location>
</feature>
<evidence type="ECO:0000256" key="5">
    <source>
        <dbReference type="ARBA" id="ARBA00022989"/>
    </source>
</evidence>
<evidence type="ECO:0000256" key="4">
    <source>
        <dbReference type="ARBA" id="ARBA00022692"/>
    </source>
</evidence>
<keyword evidence="3" id="KW-1003">Cell membrane</keyword>
<accession>A0A2A4X2Y7</accession>
<sequence length="452" mass="49662">MINVIAIDSIRTLPISAEFGLSLVFFYLVGALFFMIPSGIVSAELASLLPKTGGIYIWVREAFGKTTGFVVIWLNWIYNVFWYPTILVLVAGTFFFLFDPLLAENKLLVALFTIFVFWILTFANLRGMRTSSLISTGSAIIGTIFPMIAITICAIVWFIQGQPLAVSISFDAFFPNSASFENLGFFDNILFGLLGLEMSATHASEMRNPTRDYPRSVFITIAIVIVTTILASLAIAIVLPSENISLSTGVIQAFALFLKKFNLGFLIPVFALSIIIGGLGGVSSWIIGPTKGLLVASEDGSLPSFFTKLNARGVPSRILILQAILVSALCFVFTVMPTVNSAFWILSAITAQLAMIVYIFLFASVIVLRKLMANEPRAYRIPGGTFGLYFFSLSGITICSLAFFFGFIPTRNVQINSFYMFESLLIGGSILMIIIPIVIIKLMEIKRNGKQR</sequence>
<feature type="transmembrane region" description="Helical" evidence="7">
    <location>
        <begin position="21"/>
        <end position="43"/>
    </location>
</feature>
<evidence type="ECO:0000256" key="1">
    <source>
        <dbReference type="ARBA" id="ARBA00004651"/>
    </source>
</evidence>
<feature type="transmembrane region" description="Helical" evidence="7">
    <location>
        <begin position="81"/>
        <end position="101"/>
    </location>
</feature>
<feature type="transmembrane region" description="Helical" evidence="7">
    <location>
        <begin position="388"/>
        <end position="408"/>
    </location>
</feature>
<evidence type="ECO:0000313" key="8">
    <source>
        <dbReference type="EMBL" id="PCI76876.1"/>
    </source>
</evidence>
<dbReference type="GO" id="GO:0005886">
    <property type="term" value="C:plasma membrane"/>
    <property type="evidence" value="ECO:0007669"/>
    <property type="project" value="UniProtKB-SubCell"/>
</dbReference>
<feature type="transmembrane region" description="Helical" evidence="7">
    <location>
        <begin position="107"/>
        <end position="125"/>
    </location>
</feature>
<feature type="transmembrane region" description="Helical" evidence="7">
    <location>
        <begin position="420"/>
        <end position="443"/>
    </location>
</feature>
<dbReference type="EMBL" id="NVUK01000023">
    <property type="protein sequence ID" value="PCI76876.1"/>
    <property type="molecule type" value="Genomic_DNA"/>
</dbReference>
<name>A0A2A4X2Y7_UNCAE</name>
<comment type="caution">
    <text evidence="8">The sequence shown here is derived from an EMBL/GenBank/DDBJ whole genome shotgun (WGS) entry which is preliminary data.</text>
</comment>
<evidence type="ECO:0000256" key="2">
    <source>
        <dbReference type="ARBA" id="ARBA00022448"/>
    </source>
</evidence>
<gene>
    <name evidence="8" type="ORF">COB21_03750</name>
</gene>
<dbReference type="Proteomes" id="UP000218775">
    <property type="component" value="Unassembled WGS sequence"/>
</dbReference>
<feature type="transmembrane region" description="Helical" evidence="7">
    <location>
        <begin position="265"/>
        <end position="287"/>
    </location>
</feature>
<evidence type="ECO:0000256" key="3">
    <source>
        <dbReference type="ARBA" id="ARBA00022475"/>
    </source>
</evidence>
<dbReference type="PANTHER" id="PTHR42770:SF15">
    <property type="entry name" value="GLUTAMATE_GAMMA-AMINOBUTYRATE ANTIPORTER-RELATED"/>
    <property type="match status" value="1"/>
</dbReference>
<evidence type="ECO:0000313" key="9">
    <source>
        <dbReference type="Proteomes" id="UP000218775"/>
    </source>
</evidence>
<organism evidence="8 9">
    <name type="scientific">Aerophobetes bacterium</name>
    <dbReference type="NCBI Taxonomy" id="2030807"/>
    <lineage>
        <taxon>Bacteria</taxon>
        <taxon>Candidatus Aerophobota</taxon>
    </lineage>
</organism>
<feature type="transmembrane region" description="Helical" evidence="7">
    <location>
        <begin position="179"/>
        <end position="196"/>
    </location>
</feature>
<keyword evidence="6 7" id="KW-0472">Membrane</keyword>
<comment type="subcellular location">
    <subcellularLocation>
        <location evidence="1">Cell membrane</location>
        <topology evidence="1">Multi-pass membrane protein</topology>
    </subcellularLocation>
</comment>
<dbReference type="Gene3D" id="1.20.1740.10">
    <property type="entry name" value="Amino acid/polyamine transporter I"/>
    <property type="match status" value="1"/>
</dbReference>
<dbReference type="GO" id="GO:0022857">
    <property type="term" value="F:transmembrane transporter activity"/>
    <property type="evidence" value="ECO:0007669"/>
    <property type="project" value="InterPro"/>
</dbReference>
<keyword evidence="5 7" id="KW-1133">Transmembrane helix</keyword>
<keyword evidence="2" id="KW-0813">Transport</keyword>
<dbReference type="InterPro" id="IPR050367">
    <property type="entry name" value="APC_superfamily"/>
</dbReference>
<reference evidence="9" key="1">
    <citation type="submission" date="2017-08" db="EMBL/GenBank/DDBJ databases">
        <title>A dynamic microbial community with high functional redundancy inhabits the cold, oxic subseafloor aquifer.</title>
        <authorList>
            <person name="Tully B.J."/>
            <person name="Wheat C.G."/>
            <person name="Glazer B.T."/>
            <person name="Huber J.A."/>
        </authorList>
    </citation>
    <scope>NUCLEOTIDE SEQUENCE [LARGE SCALE GENOMIC DNA]</scope>
</reference>
<keyword evidence="4 7" id="KW-0812">Transmembrane</keyword>
<feature type="transmembrane region" description="Helical" evidence="7">
    <location>
        <begin position="137"/>
        <end position="159"/>
    </location>
</feature>
<dbReference type="InterPro" id="IPR002293">
    <property type="entry name" value="AA/rel_permease1"/>
</dbReference>